<dbReference type="AlphaFoldDB" id="A0A7J5Z2D2"/>
<name>A0A7J5Z2D2_DISMA</name>
<evidence type="ECO:0000256" key="1">
    <source>
        <dbReference type="ARBA" id="ARBA00004370"/>
    </source>
</evidence>
<dbReference type="InterPro" id="IPR007110">
    <property type="entry name" value="Ig-like_dom"/>
</dbReference>
<dbReference type="Proteomes" id="UP000518266">
    <property type="component" value="Unassembled WGS sequence"/>
</dbReference>
<organism evidence="6 7">
    <name type="scientific">Dissostichus mawsoni</name>
    <name type="common">Antarctic cod</name>
    <dbReference type="NCBI Taxonomy" id="36200"/>
    <lineage>
        <taxon>Eukaryota</taxon>
        <taxon>Metazoa</taxon>
        <taxon>Chordata</taxon>
        <taxon>Craniata</taxon>
        <taxon>Vertebrata</taxon>
        <taxon>Euteleostomi</taxon>
        <taxon>Actinopterygii</taxon>
        <taxon>Neopterygii</taxon>
        <taxon>Teleostei</taxon>
        <taxon>Neoteleostei</taxon>
        <taxon>Acanthomorphata</taxon>
        <taxon>Eupercaria</taxon>
        <taxon>Perciformes</taxon>
        <taxon>Notothenioidei</taxon>
        <taxon>Nototheniidae</taxon>
        <taxon>Dissostichus</taxon>
    </lineage>
</organism>
<dbReference type="InterPro" id="IPR003599">
    <property type="entry name" value="Ig_sub"/>
</dbReference>
<evidence type="ECO:0000256" key="3">
    <source>
        <dbReference type="ARBA" id="ARBA00023319"/>
    </source>
</evidence>
<proteinExistence type="predicted"/>
<dbReference type="GO" id="GO:0009897">
    <property type="term" value="C:external side of plasma membrane"/>
    <property type="evidence" value="ECO:0007669"/>
    <property type="project" value="TreeGrafter"/>
</dbReference>
<evidence type="ECO:0000256" key="2">
    <source>
        <dbReference type="ARBA" id="ARBA00023136"/>
    </source>
</evidence>
<feature type="domain" description="Ig-like" evidence="5">
    <location>
        <begin position="343"/>
        <end position="425"/>
    </location>
</feature>
<dbReference type="SMART" id="SM00409">
    <property type="entry name" value="IG"/>
    <property type="match status" value="4"/>
</dbReference>
<feature type="transmembrane region" description="Helical" evidence="4">
    <location>
        <begin position="192"/>
        <end position="220"/>
    </location>
</feature>
<accession>A0A7J5Z2D2</accession>
<feature type="domain" description="Ig-like" evidence="5">
    <location>
        <begin position="74"/>
        <end position="164"/>
    </location>
</feature>
<evidence type="ECO:0000256" key="4">
    <source>
        <dbReference type="SAM" id="Phobius"/>
    </source>
</evidence>
<dbReference type="PROSITE" id="PS50835">
    <property type="entry name" value="IG_LIKE"/>
    <property type="match status" value="2"/>
</dbReference>
<dbReference type="GO" id="GO:0001817">
    <property type="term" value="P:regulation of cytokine production"/>
    <property type="evidence" value="ECO:0007669"/>
    <property type="project" value="TreeGrafter"/>
</dbReference>
<dbReference type="InterPro" id="IPR013783">
    <property type="entry name" value="Ig-like_fold"/>
</dbReference>
<protein>
    <recommendedName>
        <fullName evidence="5">Ig-like domain-containing protein</fullName>
    </recommendedName>
</protein>
<dbReference type="InterPro" id="IPR036179">
    <property type="entry name" value="Ig-like_dom_sf"/>
</dbReference>
<dbReference type="InterPro" id="IPR050504">
    <property type="entry name" value="IgSF_BTN/MOG"/>
</dbReference>
<sequence length="720" mass="78996">MAVAAAEGGCCCWRVLLLEEGAAGGGGCCWRVLKEGAAAEGGCCCWRRVLLLEEGAAGGGINMFAVGLQFLFLLTCGVTLGQAHVSIGRDAERDYFEWRKVGPGGETLDVFKYDAGLHYKNNGLPGQSEQFKGRVSHFLYKLKYGNASIVIGNTTAADRGNYTCSFPRVQPPLNFYLELVVGEQENEDSRGAMLMVGIFPIVSLAVILAAVVALLFLFLLTCGVTLGQEHDAVRVVVPEGRDAVLPLSIGRNAEDFSLTGGESVLEEKLCRRFSSICRLPLQQREQFKGRVSHFPAELKHGNASIVIRKTTAADRGNYTCYFPRLQPPQTFYFELDVAATPKPRVMILTATADRALLQCEVPGASLNTKAEWQSRDGNRLEAEEERVPEKDHVFISLSVNVSRTDLYLCVVSQEDIKHRVSAEISVHVCEKESEDCYSTGAMVIVGISSFVLGAAILAAVLALLVRGKCIIILNNKGSALKGREESDMGNAVIKVIATEGKDVILPCSPSTREDLQDKLLTGRRSVRERHSARSLHVRVQFKGRVSHFQNELKHGNASIVIKKTKVIDSGSYTCVFHVYSLVKNSSLSSLFDRALLHCEVPGASLNTKAEWQSRDGNRLDAEEERVPEKHHVFISLSVNVSRTDLYLCVVSQEDIKHRKEKKIESEDSYSPWPIVIVGIVSFVSGALILAAVQALLVRGKCIKILHNKDSNKADMSRVLN</sequence>
<dbReference type="EMBL" id="JAAKFY010000006">
    <property type="protein sequence ID" value="KAF3855653.1"/>
    <property type="molecule type" value="Genomic_DNA"/>
</dbReference>
<evidence type="ECO:0000259" key="5">
    <source>
        <dbReference type="PROSITE" id="PS50835"/>
    </source>
</evidence>
<reference evidence="6 7" key="1">
    <citation type="submission" date="2020-03" db="EMBL/GenBank/DDBJ databases">
        <title>Dissostichus mawsoni Genome sequencing and assembly.</title>
        <authorList>
            <person name="Park H."/>
        </authorList>
    </citation>
    <scope>NUCLEOTIDE SEQUENCE [LARGE SCALE GENOMIC DNA]</scope>
    <source>
        <strain evidence="6">DM0001</strain>
        <tissue evidence="6">Muscle</tissue>
    </source>
</reference>
<feature type="non-terminal residue" evidence="6">
    <location>
        <position position="1"/>
    </location>
</feature>
<keyword evidence="3" id="KW-0393">Immunoglobulin domain</keyword>
<dbReference type="GO" id="GO:0050852">
    <property type="term" value="P:T cell receptor signaling pathway"/>
    <property type="evidence" value="ECO:0007669"/>
    <property type="project" value="TreeGrafter"/>
</dbReference>
<feature type="transmembrane region" description="Helical" evidence="4">
    <location>
        <begin position="441"/>
        <end position="465"/>
    </location>
</feature>
<comment type="subcellular location">
    <subcellularLocation>
        <location evidence="1">Membrane</location>
    </subcellularLocation>
</comment>
<dbReference type="OrthoDB" id="9049620at2759"/>
<dbReference type="SUPFAM" id="SSF48726">
    <property type="entry name" value="Immunoglobulin"/>
    <property type="match status" value="4"/>
</dbReference>
<evidence type="ECO:0000313" key="7">
    <source>
        <dbReference type="Proteomes" id="UP000518266"/>
    </source>
</evidence>
<keyword evidence="2 4" id="KW-0472">Membrane</keyword>
<evidence type="ECO:0000313" key="6">
    <source>
        <dbReference type="EMBL" id="KAF3855653.1"/>
    </source>
</evidence>
<comment type="caution">
    <text evidence="6">The sequence shown here is derived from an EMBL/GenBank/DDBJ whole genome shotgun (WGS) entry which is preliminary data.</text>
</comment>
<dbReference type="PANTHER" id="PTHR24100:SF151">
    <property type="entry name" value="ICOS LIGAND"/>
    <property type="match status" value="1"/>
</dbReference>
<dbReference type="GO" id="GO:0005102">
    <property type="term" value="F:signaling receptor binding"/>
    <property type="evidence" value="ECO:0007669"/>
    <property type="project" value="TreeGrafter"/>
</dbReference>
<dbReference type="PANTHER" id="PTHR24100">
    <property type="entry name" value="BUTYROPHILIN"/>
    <property type="match status" value="1"/>
</dbReference>
<dbReference type="Gene3D" id="2.60.40.10">
    <property type="entry name" value="Immunoglobulins"/>
    <property type="match status" value="4"/>
</dbReference>
<gene>
    <name evidence="6" type="ORF">F7725_016376</name>
</gene>
<keyword evidence="4" id="KW-1133">Transmembrane helix</keyword>
<keyword evidence="4" id="KW-0812">Transmembrane</keyword>
<keyword evidence="7" id="KW-1185">Reference proteome</keyword>
<feature type="transmembrane region" description="Helical" evidence="4">
    <location>
        <begin position="672"/>
        <end position="697"/>
    </location>
</feature>